<feature type="transmembrane region" description="Helical" evidence="5">
    <location>
        <begin position="56"/>
        <end position="72"/>
    </location>
</feature>
<evidence type="ECO:0000256" key="1">
    <source>
        <dbReference type="ARBA" id="ARBA00004141"/>
    </source>
</evidence>
<gene>
    <name evidence="7" type="ORF">QQ020_19090</name>
</gene>
<feature type="domain" description="O-antigen ligase-related" evidence="6">
    <location>
        <begin position="204"/>
        <end position="335"/>
    </location>
</feature>
<comment type="subcellular location">
    <subcellularLocation>
        <location evidence="1">Membrane</location>
        <topology evidence="1">Multi-pass membrane protein</topology>
    </subcellularLocation>
</comment>
<feature type="transmembrane region" description="Helical" evidence="5">
    <location>
        <begin position="238"/>
        <end position="256"/>
    </location>
</feature>
<evidence type="ECO:0000256" key="4">
    <source>
        <dbReference type="ARBA" id="ARBA00023136"/>
    </source>
</evidence>
<evidence type="ECO:0000256" key="3">
    <source>
        <dbReference type="ARBA" id="ARBA00022989"/>
    </source>
</evidence>
<accession>A0ABT8LCW3</accession>
<name>A0ABT8LCW3_9BACT</name>
<organism evidence="7 8">
    <name type="scientific">Agaribacillus aureus</name>
    <dbReference type="NCBI Taxonomy" id="3051825"/>
    <lineage>
        <taxon>Bacteria</taxon>
        <taxon>Pseudomonadati</taxon>
        <taxon>Bacteroidota</taxon>
        <taxon>Cytophagia</taxon>
        <taxon>Cytophagales</taxon>
        <taxon>Splendidivirgaceae</taxon>
        <taxon>Agaribacillus</taxon>
    </lineage>
</organism>
<dbReference type="RefSeq" id="WP_346759526.1">
    <property type="nucleotide sequence ID" value="NZ_JAUJEB010000004.1"/>
</dbReference>
<feature type="transmembrane region" description="Helical" evidence="5">
    <location>
        <begin position="114"/>
        <end position="135"/>
    </location>
</feature>
<feature type="transmembrane region" description="Helical" evidence="5">
    <location>
        <begin position="380"/>
        <end position="397"/>
    </location>
</feature>
<protein>
    <submittedName>
        <fullName evidence="7">O-antigen ligase family protein</fullName>
    </submittedName>
</protein>
<evidence type="ECO:0000313" key="8">
    <source>
        <dbReference type="Proteomes" id="UP001172083"/>
    </source>
</evidence>
<evidence type="ECO:0000256" key="5">
    <source>
        <dbReference type="SAM" id="Phobius"/>
    </source>
</evidence>
<dbReference type="InterPro" id="IPR007016">
    <property type="entry name" value="O-antigen_ligase-rel_domated"/>
</dbReference>
<keyword evidence="8" id="KW-1185">Reference proteome</keyword>
<feature type="transmembrane region" description="Helical" evidence="5">
    <location>
        <begin position="36"/>
        <end position="51"/>
    </location>
</feature>
<feature type="transmembrane region" description="Helical" evidence="5">
    <location>
        <begin position="356"/>
        <end position="374"/>
    </location>
</feature>
<feature type="transmembrane region" description="Helical" evidence="5">
    <location>
        <begin position="198"/>
        <end position="231"/>
    </location>
</feature>
<evidence type="ECO:0000313" key="7">
    <source>
        <dbReference type="EMBL" id="MDN5214191.1"/>
    </source>
</evidence>
<dbReference type="Pfam" id="PF04932">
    <property type="entry name" value="Wzy_C"/>
    <property type="match status" value="1"/>
</dbReference>
<keyword evidence="7" id="KW-0436">Ligase</keyword>
<dbReference type="EMBL" id="JAUJEB010000004">
    <property type="protein sequence ID" value="MDN5214191.1"/>
    <property type="molecule type" value="Genomic_DNA"/>
</dbReference>
<keyword evidence="3 5" id="KW-1133">Transmembrane helix</keyword>
<comment type="caution">
    <text evidence="7">The sequence shown here is derived from an EMBL/GenBank/DDBJ whole genome shotgun (WGS) entry which is preliminary data.</text>
</comment>
<proteinExistence type="predicted"/>
<feature type="transmembrane region" description="Helical" evidence="5">
    <location>
        <begin position="84"/>
        <end position="102"/>
    </location>
</feature>
<dbReference type="Proteomes" id="UP001172083">
    <property type="component" value="Unassembled WGS sequence"/>
</dbReference>
<reference evidence="7" key="1">
    <citation type="submission" date="2023-06" db="EMBL/GenBank/DDBJ databases">
        <title>Genomic of Agaribacillus aureum.</title>
        <authorList>
            <person name="Wang G."/>
        </authorList>
    </citation>
    <scope>NUCLEOTIDE SEQUENCE</scope>
    <source>
        <strain evidence="7">BMA12</strain>
    </source>
</reference>
<feature type="transmembrane region" description="Helical" evidence="5">
    <location>
        <begin position="310"/>
        <end position="335"/>
    </location>
</feature>
<evidence type="ECO:0000256" key="2">
    <source>
        <dbReference type="ARBA" id="ARBA00022692"/>
    </source>
</evidence>
<keyword evidence="4 5" id="KW-0472">Membrane</keyword>
<evidence type="ECO:0000259" key="6">
    <source>
        <dbReference type="Pfam" id="PF04932"/>
    </source>
</evidence>
<sequence length="412" mass="47926">MKFAKKYAWAFLILLPFAGGFVPEFKAGPLSLEGERLLLVGTVLCLIYLFIKNDFVLKVSSLTAWLFAYYMYLFVNRLLQDTLVLPEVINFSFPILLMLYIDNLDFKLEDYKKFTIIMTIVGVGSAIASFVQLTIDPLFYSGGDQEVIDQILYYEVMPGVYRNNSLYRGLGTNEGAIALGCLSNLMLFQNFYRVQNKYLIITGMLVFAVFVVFAKYCWLMFLVALMFFMYFKYPKSRISLMIIGGIVLFFIYFFLFDQIEQSSIYKNRISAETYTGRTESTRIFFETFFARKPVFGFGVSSWDFPEYLRMFYIGIHVGIFDTLFRGGVVGLLLLLMFWLQVGLKSYKIFVKTGNPMFFAFILNYILINFTAVLIPIDYYGYYIMLFALAMYYKLFVIQKHDIPATIEEIKIK</sequence>
<dbReference type="GO" id="GO:0016874">
    <property type="term" value="F:ligase activity"/>
    <property type="evidence" value="ECO:0007669"/>
    <property type="project" value="UniProtKB-KW"/>
</dbReference>
<keyword evidence="2 5" id="KW-0812">Transmembrane</keyword>